<dbReference type="SUPFAM" id="SSF101148">
    <property type="entry name" value="Plant invertase/pectin methylesterase inhibitor"/>
    <property type="match status" value="1"/>
</dbReference>
<keyword evidence="5 7" id="KW-0063">Aspartyl esterase</keyword>
<comment type="catalytic activity">
    <reaction evidence="7">
        <text>[(1-&gt;4)-alpha-D-galacturonosyl methyl ester](n) + n H2O = [(1-&gt;4)-alpha-D-galacturonosyl](n) + n methanol + n H(+)</text>
        <dbReference type="Rhea" id="RHEA:22380"/>
        <dbReference type="Rhea" id="RHEA-COMP:14570"/>
        <dbReference type="Rhea" id="RHEA-COMP:14573"/>
        <dbReference type="ChEBI" id="CHEBI:15377"/>
        <dbReference type="ChEBI" id="CHEBI:15378"/>
        <dbReference type="ChEBI" id="CHEBI:17790"/>
        <dbReference type="ChEBI" id="CHEBI:140522"/>
        <dbReference type="ChEBI" id="CHEBI:140523"/>
        <dbReference type="EC" id="3.1.1.11"/>
    </reaction>
</comment>
<dbReference type="GO" id="GO:0045490">
    <property type="term" value="P:pectin catabolic process"/>
    <property type="evidence" value="ECO:0007669"/>
    <property type="project" value="UniProtKB-UniRule"/>
</dbReference>
<comment type="similarity">
    <text evidence="3">In the C-terminal section; belongs to the pectinesterase family.</text>
</comment>
<evidence type="ECO:0000256" key="6">
    <source>
        <dbReference type="PROSITE-ProRule" id="PRU10040"/>
    </source>
</evidence>
<dbReference type="AlphaFoldDB" id="A0ABD1XJ56"/>
<evidence type="ECO:0000256" key="7">
    <source>
        <dbReference type="RuleBase" id="RU000589"/>
    </source>
</evidence>
<keyword evidence="8" id="KW-1133">Transmembrane helix</keyword>
<comment type="function">
    <text evidence="7">Acts in the modification of cell walls via demethylesterification of cell wall pectin.</text>
</comment>
<dbReference type="SMART" id="SM00856">
    <property type="entry name" value="PMEI"/>
    <property type="match status" value="1"/>
</dbReference>
<sequence length="579" mass="63391">MAGALRYDAPNYYDQHGKSKKRRWCLVVTGVIVLVAVICAIAIPISLNNNKDKNNHSGPMGGSSGATGLQKACNQTLYYDVCMQSLRDYPNANSSNPLDLVKIALYAASESVSEELERARELQNQTSSDGNLTIAATACMDNLVDSLDEINQTMDRLDNWDVANLENELADLQTWMSAALTLEDTCRDGFQDLNVTGPAADEFLNNGTYVQKVLSNALAFINILRTVTNNVLGRRLLMERSSRDDDPSERWIGSLRRLLQTTQNITVDVTVALDGSGKYKKIQDAVDSAPEKSKTRYVIRIKAGKYKENVIVDKSRQNIMFIGDGQGKTIITGSKSVVGSGVTTSLTGTLTVLGKGFIGRDFTVENTAGAINHQAVALRVNADMSAFWRCTFTGFQDTLYTHAYRQFYKQCTVTGTVDFIFGNAAVVLQDCTILADVGIQGQQNTYTAQGRLDPNMNTGISFHKCTIDATPALKKATSPAQTFLGRPWKPYAVTVFMQSTLGSIVDPTGWMLWNGDTTRSSTVYYAEYKNTGAGSGTSKRVNWSFQITNPTVAQKFTPNKLLSASSWLNAYGIPYTGTL</sequence>
<name>A0ABD1XJ56_9MARC</name>
<comment type="similarity">
    <text evidence="2">In the N-terminal section; belongs to the PMEI family.</text>
</comment>
<keyword evidence="11" id="KW-1185">Reference proteome</keyword>
<keyword evidence="7" id="KW-0961">Cell wall biogenesis/degradation</keyword>
<keyword evidence="7" id="KW-0964">Secreted</keyword>
<comment type="subcellular location">
    <subcellularLocation>
        <location evidence="7">Secreted</location>
        <location evidence="7">Cell wall</location>
    </subcellularLocation>
</comment>
<dbReference type="Pfam" id="PF04043">
    <property type="entry name" value="PMEI"/>
    <property type="match status" value="1"/>
</dbReference>
<dbReference type="GO" id="GO:0042545">
    <property type="term" value="P:cell wall modification"/>
    <property type="evidence" value="ECO:0007669"/>
    <property type="project" value="UniProtKB-UniRule"/>
</dbReference>
<feature type="transmembrane region" description="Helical" evidence="8">
    <location>
        <begin position="24"/>
        <end position="47"/>
    </location>
</feature>
<gene>
    <name evidence="10" type="ORF">R1flu_027563</name>
</gene>
<evidence type="ECO:0000256" key="1">
    <source>
        <dbReference type="ARBA" id="ARBA00005184"/>
    </source>
</evidence>
<evidence type="ECO:0000313" key="10">
    <source>
        <dbReference type="EMBL" id="KAL2608990.1"/>
    </source>
</evidence>
<comment type="pathway">
    <text evidence="1 7">Glycan metabolism; pectin degradation; 2-dehydro-3-deoxy-D-gluconate from pectin: step 1/5.</text>
</comment>
<dbReference type="SUPFAM" id="SSF51126">
    <property type="entry name" value="Pectin lyase-like"/>
    <property type="match status" value="1"/>
</dbReference>
<dbReference type="InterPro" id="IPR011050">
    <property type="entry name" value="Pectin_lyase_fold/virulence"/>
</dbReference>
<evidence type="ECO:0000256" key="4">
    <source>
        <dbReference type="ARBA" id="ARBA00022801"/>
    </source>
</evidence>
<dbReference type="EC" id="3.1.1.11" evidence="7"/>
<evidence type="ECO:0000313" key="11">
    <source>
        <dbReference type="Proteomes" id="UP001605036"/>
    </source>
</evidence>
<dbReference type="Gene3D" id="1.20.140.40">
    <property type="entry name" value="Invertase/pectin methylesterase inhibitor family protein"/>
    <property type="match status" value="1"/>
</dbReference>
<accession>A0ABD1XJ56</accession>
<dbReference type="PANTHER" id="PTHR31707">
    <property type="entry name" value="PECTINESTERASE"/>
    <property type="match status" value="1"/>
</dbReference>
<keyword evidence="8" id="KW-0812">Transmembrane</keyword>
<dbReference type="PROSITE" id="PS00503">
    <property type="entry name" value="PECTINESTERASE_2"/>
    <property type="match status" value="1"/>
</dbReference>
<proteinExistence type="inferred from homology"/>
<dbReference type="NCBIfam" id="TIGR01614">
    <property type="entry name" value="PME_inhib"/>
    <property type="match status" value="1"/>
</dbReference>
<comment type="caution">
    <text evidence="10">The sequence shown here is derived from an EMBL/GenBank/DDBJ whole genome shotgun (WGS) entry which is preliminary data.</text>
</comment>
<dbReference type="PROSITE" id="PS00800">
    <property type="entry name" value="PECTINESTERASE_1"/>
    <property type="match status" value="1"/>
</dbReference>
<dbReference type="InterPro" id="IPR033131">
    <property type="entry name" value="Pectinesterase_Asp_AS"/>
</dbReference>
<evidence type="ECO:0000256" key="8">
    <source>
        <dbReference type="SAM" id="Phobius"/>
    </source>
</evidence>
<dbReference type="InterPro" id="IPR006501">
    <property type="entry name" value="Pectinesterase_inhib_dom"/>
</dbReference>
<organism evidence="10 11">
    <name type="scientific">Riccia fluitans</name>
    <dbReference type="NCBI Taxonomy" id="41844"/>
    <lineage>
        <taxon>Eukaryota</taxon>
        <taxon>Viridiplantae</taxon>
        <taxon>Streptophyta</taxon>
        <taxon>Embryophyta</taxon>
        <taxon>Marchantiophyta</taxon>
        <taxon>Marchantiopsida</taxon>
        <taxon>Marchantiidae</taxon>
        <taxon>Marchantiales</taxon>
        <taxon>Ricciaceae</taxon>
        <taxon>Riccia</taxon>
    </lineage>
</organism>
<dbReference type="InterPro" id="IPR012334">
    <property type="entry name" value="Pectin_lyas_fold"/>
</dbReference>
<keyword evidence="7" id="KW-0134">Cell wall</keyword>
<dbReference type="EMBL" id="JBHFFA010000008">
    <property type="protein sequence ID" value="KAL2608990.1"/>
    <property type="molecule type" value="Genomic_DNA"/>
</dbReference>
<evidence type="ECO:0000256" key="5">
    <source>
        <dbReference type="ARBA" id="ARBA00023085"/>
    </source>
</evidence>
<dbReference type="InterPro" id="IPR018040">
    <property type="entry name" value="Pectinesterase_Tyr_AS"/>
</dbReference>
<dbReference type="FunFam" id="2.160.20.10:FF:000001">
    <property type="entry name" value="Pectinesterase"/>
    <property type="match status" value="1"/>
</dbReference>
<dbReference type="CDD" id="cd15798">
    <property type="entry name" value="PMEI-like_3"/>
    <property type="match status" value="1"/>
</dbReference>
<evidence type="ECO:0000256" key="2">
    <source>
        <dbReference type="ARBA" id="ARBA00006027"/>
    </source>
</evidence>
<reference evidence="10 11" key="1">
    <citation type="submission" date="2024-09" db="EMBL/GenBank/DDBJ databases">
        <title>Chromosome-scale assembly of Riccia fluitans.</title>
        <authorList>
            <person name="Paukszto L."/>
            <person name="Sawicki J."/>
            <person name="Karawczyk K."/>
            <person name="Piernik-Szablinska J."/>
            <person name="Szczecinska M."/>
            <person name="Mazdziarz M."/>
        </authorList>
    </citation>
    <scope>NUCLEOTIDE SEQUENCE [LARGE SCALE GENOMIC DNA]</scope>
    <source>
        <strain evidence="10">Rf_01</strain>
        <tissue evidence="10">Aerial parts of the thallus</tissue>
    </source>
</reference>
<keyword evidence="4 7" id="KW-0378">Hydrolase</keyword>
<dbReference type="GO" id="GO:0030599">
    <property type="term" value="F:pectinesterase activity"/>
    <property type="evidence" value="ECO:0007669"/>
    <property type="project" value="UniProtKB-UniRule"/>
</dbReference>
<feature type="domain" description="Pectinesterase inhibitor" evidence="9">
    <location>
        <begin position="64"/>
        <end position="220"/>
    </location>
</feature>
<dbReference type="InterPro" id="IPR035513">
    <property type="entry name" value="Invertase/methylesterase_inhib"/>
</dbReference>
<dbReference type="Pfam" id="PF01095">
    <property type="entry name" value="Pectinesterase"/>
    <property type="match status" value="1"/>
</dbReference>
<keyword evidence="8" id="KW-0472">Membrane</keyword>
<evidence type="ECO:0000256" key="3">
    <source>
        <dbReference type="ARBA" id="ARBA00007786"/>
    </source>
</evidence>
<dbReference type="InterPro" id="IPR000070">
    <property type="entry name" value="Pectinesterase_cat"/>
</dbReference>
<protein>
    <recommendedName>
        <fullName evidence="7">Pectinesterase</fullName>
        <ecNumber evidence="7">3.1.1.11</ecNumber>
    </recommendedName>
</protein>
<feature type="active site" evidence="6">
    <location>
        <position position="418"/>
    </location>
</feature>
<dbReference type="Proteomes" id="UP001605036">
    <property type="component" value="Unassembled WGS sequence"/>
</dbReference>
<dbReference type="Gene3D" id="2.160.20.10">
    <property type="entry name" value="Single-stranded right-handed beta-helix, Pectin lyase-like"/>
    <property type="match status" value="1"/>
</dbReference>
<evidence type="ECO:0000259" key="9">
    <source>
        <dbReference type="SMART" id="SM00856"/>
    </source>
</evidence>